<dbReference type="CDD" id="cd06530">
    <property type="entry name" value="S26_SPase_I"/>
    <property type="match status" value="1"/>
</dbReference>
<sequence>MTARRRRPAAGPLTALRRALRLAFDFHGRATRPELNWFLLAALLATGALVLLDTHLSARGVTYPYARVLLVLVWVPWPALMVRRLHDLGHSGWVVLISLIPGLGAIMTLWLMFARSRDKAARDTANPRSSRAAFVLTLLLLAVVARYEPFTIPSNSMEPGLLPGDYMLADTLAYGWPCFGLCGPGDRFGTQLPDRGDVLVFRHPVTGAAYVKRLIGLPGEDLQLTGGVVNIDGAALPAEPLGTFSEPMQRRWGSMPLCANAPVAAGQPCDKMLLAERLPEGRLIHVLDTGTQLFDDTAPYDVPAGHLFLLGDNRDNSSDSRIPQSGGGLGFVPAEALIGRAALVAWSVSDGPWFNLTALRGDRFFRRVQ</sequence>
<comment type="catalytic activity">
    <reaction evidence="1 6">
        <text>Cleavage of hydrophobic, N-terminal signal or leader sequences from secreted and periplasmic proteins.</text>
        <dbReference type="EC" id="3.4.21.89"/>
    </reaction>
</comment>
<comment type="similarity">
    <text evidence="2 6">Belongs to the peptidase S26 family.</text>
</comment>
<dbReference type="Gene3D" id="2.10.109.10">
    <property type="entry name" value="Umud Fragment, subunit A"/>
    <property type="match status" value="1"/>
</dbReference>
<feature type="transmembrane region" description="Helical" evidence="6">
    <location>
        <begin position="132"/>
        <end position="149"/>
    </location>
</feature>
<evidence type="ECO:0000256" key="2">
    <source>
        <dbReference type="ARBA" id="ARBA00009370"/>
    </source>
</evidence>
<dbReference type="NCBIfam" id="TIGR02227">
    <property type="entry name" value="sigpep_I_bact"/>
    <property type="match status" value="1"/>
</dbReference>
<dbReference type="Pfam" id="PF05656">
    <property type="entry name" value="DUF805"/>
    <property type="match status" value="1"/>
</dbReference>
<dbReference type="RefSeq" id="WP_380721437.1">
    <property type="nucleotide sequence ID" value="NZ_JBHSGI010000033.1"/>
</dbReference>
<dbReference type="InterPro" id="IPR019757">
    <property type="entry name" value="Pept_S26A_signal_pept_1_Lys-AS"/>
</dbReference>
<dbReference type="PANTHER" id="PTHR43390:SF1">
    <property type="entry name" value="CHLOROPLAST PROCESSING PEPTIDASE"/>
    <property type="match status" value="1"/>
</dbReference>
<comment type="caution">
    <text evidence="6">Lacks conserved residue(s) required for the propagation of feature annotation.</text>
</comment>
<dbReference type="Proteomes" id="UP001595973">
    <property type="component" value="Unassembled WGS sequence"/>
</dbReference>
<evidence type="ECO:0000313" key="9">
    <source>
        <dbReference type="Proteomes" id="UP001595973"/>
    </source>
</evidence>
<keyword evidence="9" id="KW-1185">Reference proteome</keyword>
<dbReference type="PRINTS" id="PR00727">
    <property type="entry name" value="LEADERPTASE"/>
</dbReference>
<reference evidence="9" key="1">
    <citation type="journal article" date="2019" name="Int. J. Syst. Evol. Microbiol.">
        <title>The Global Catalogue of Microorganisms (GCM) 10K type strain sequencing project: providing services to taxonomists for standard genome sequencing and annotation.</title>
        <authorList>
            <consortium name="The Broad Institute Genomics Platform"/>
            <consortium name="The Broad Institute Genome Sequencing Center for Infectious Disease"/>
            <person name="Wu L."/>
            <person name="Ma J."/>
        </authorList>
    </citation>
    <scope>NUCLEOTIDE SEQUENCE [LARGE SCALE GENOMIC DNA]</scope>
    <source>
        <strain evidence="9">CGMCC 4.7283</strain>
    </source>
</reference>
<dbReference type="Pfam" id="PF10502">
    <property type="entry name" value="Peptidase_S26"/>
    <property type="match status" value="1"/>
</dbReference>
<evidence type="ECO:0000256" key="5">
    <source>
        <dbReference type="ARBA" id="ARBA00022801"/>
    </source>
</evidence>
<dbReference type="InterPro" id="IPR000223">
    <property type="entry name" value="Pept_S26A_signal_pept_1"/>
</dbReference>
<dbReference type="InterPro" id="IPR019533">
    <property type="entry name" value="Peptidase_S26"/>
</dbReference>
<dbReference type="SUPFAM" id="SSF51306">
    <property type="entry name" value="LexA/Signal peptidase"/>
    <property type="match status" value="1"/>
</dbReference>
<name>A0ABV9KM09_9RHOB</name>
<dbReference type="EMBL" id="JBHSGI010000033">
    <property type="protein sequence ID" value="MFC4671217.1"/>
    <property type="molecule type" value="Genomic_DNA"/>
</dbReference>
<dbReference type="PROSITE" id="PS00760">
    <property type="entry name" value="SPASE_I_2"/>
    <property type="match status" value="1"/>
</dbReference>
<keyword evidence="6" id="KW-1133">Transmembrane helix</keyword>
<feature type="domain" description="Peptidase S26" evidence="7">
    <location>
        <begin position="134"/>
        <end position="346"/>
    </location>
</feature>
<comment type="subcellular location">
    <subcellularLocation>
        <location evidence="6">Membrane</location>
        <topology evidence="6">Single-pass type II membrane protein</topology>
    </subcellularLocation>
</comment>
<dbReference type="EC" id="3.4.21.89" evidence="3 6"/>
<evidence type="ECO:0000256" key="4">
    <source>
        <dbReference type="ARBA" id="ARBA00019232"/>
    </source>
</evidence>
<keyword evidence="6" id="KW-0645">Protease</keyword>
<dbReference type="InterPro" id="IPR008523">
    <property type="entry name" value="DUF805"/>
</dbReference>
<evidence type="ECO:0000256" key="1">
    <source>
        <dbReference type="ARBA" id="ARBA00000677"/>
    </source>
</evidence>
<evidence type="ECO:0000259" key="7">
    <source>
        <dbReference type="Pfam" id="PF10502"/>
    </source>
</evidence>
<feature type="transmembrane region" description="Helical" evidence="6">
    <location>
        <begin position="92"/>
        <end position="111"/>
    </location>
</feature>
<feature type="transmembrane region" description="Helical" evidence="6">
    <location>
        <begin position="37"/>
        <end position="56"/>
    </location>
</feature>
<dbReference type="GO" id="GO:0009003">
    <property type="term" value="F:signal peptidase activity"/>
    <property type="evidence" value="ECO:0007669"/>
    <property type="project" value="UniProtKB-EC"/>
</dbReference>
<dbReference type="InterPro" id="IPR036286">
    <property type="entry name" value="LexA/Signal_pep-like_sf"/>
</dbReference>
<evidence type="ECO:0000256" key="6">
    <source>
        <dbReference type="RuleBase" id="RU362042"/>
    </source>
</evidence>
<gene>
    <name evidence="8" type="primary">lepB</name>
    <name evidence="8" type="ORF">ACFO5X_21885</name>
</gene>
<keyword evidence="5 6" id="KW-0378">Hydrolase</keyword>
<dbReference type="PANTHER" id="PTHR43390">
    <property type="entry name" value="SIGNAL PEPTIDASE I"/>
    <property type="match status" value="1"/>
</dbReference>
<proteinExistence type="inferred from homology"/>
<evidence type="ECO:0000313" key="8">
    <source>
        <dbReference type="EMBL" id="MFC4671217.1"/>
    </source>
</evidence>
<accession>A0ABV9KM09</accession>
<organism evidence="8 9">
    <name type="scientific">Seohaeicola nanhaiensis</name>
    <dbReference type="NCBI Taxonomy" id="1387282"/>
    <lineage>
        <taxon>Bacteria</taxon>
        <taxon>Pseudomonadati</taxon>
        <taxon>Pseudomonadota</taxon>
        <taxon>Alphaproteobacteria</taxon>
        <taxon>Rhodobacterales</taxon>
        <taxon>Roseobacteraceae</taxon>
        <taxon>Seohaeicola</taxon>
    </lineage>
</organism>
<comment type="caution">
    <text evidence="8">The sequence shown here is derived from an EMBL/GenBank/DDBJ whole genome shotgun (WGS) entry which is preliminary data.</text>
</comment>
<keyword evidence="6" id="KW-0472">Membrane</keyword>
<evidence type="ECO:0000256" key="3">
    <source>
        <dbReference type="ARBA" id="ARBA00013208"/>
    </source>
</evidence>
<protein>
    <recommendedName>
        <fullName evidence="4 6">Signal peptidase I</fullName>
        <ecNumber evidence="3 6">3.4.21.89</ecNumber>
    </recommendedName>
</protein>
<keyword evidence="6" id="KW-0812">Transmembrane</keyword>